<keyword evidence="4 5" id="KW-0472">Membrane</keyword>
<reference evidence="6" key="1">
    <citation type="submission" date="2020-10" db="EMBL/GenBank/DDBJ databases">
        <authorList>
            <person name="Gilroy R."/>
        </authorList>
    </citation>
    <scope>NUCLEOTIDE SEQUENCE</scope>
    <source>
        <strain evidence="6">B1-8020</strain>
    </source>
</reference>
<comment type="similarity">
    <text evidence="5">Belongs to the TatC family.</text>
</comment>
<sequence length="251" mass="28205">MDGSGTQMSFWEHLDALRVALLKIIAVTLVFGIIAFCFKELLFDIVLAPKNAGFVTYRILGVPPDFKVELINTGLAQQFIIHMKTAVCAGIICASPYAVYQIFRFVSPALYENEKRYAVRVAGSGYLLFMLGVAICYFIIFPLTFRFLGTYQVSPEVENLISLQSYISTLLMMCLVMGIVFEIPVLCWMFAKLGFLTADFMKKYRRHAIVIILVIAAIITPTSDVFTLLVVSLPIWLLYEASIFIVKQSST</sequence>
<organism evidence="6 7">
    <name type="scientific">Candidatus Merdivivens pullicola</name>
    <dbReference type="NCBI Taxonomy" id="2840872"/>
    <lineage>
        <taxon>Bacteria</taxon>
        <taxon>Pseudomonadati</taxon>
        <taxon>Bacteroidota</taxon>
        <taxon>Bacteroidia</taxon>
        <taxon>Bacteroidales</taxon>
        <taxon>Muribaculaceae</taxon>
        <taxon>Muribaculaceae incertae sedis</taxon>
        <taxon>Candidatus Merdivivens</taxon>
    </lineage>
</organism>
<dbReference type="NCBIfam" id="TIGR00945">
    <property type="entry name" value="tatC"/>
    <property type="match status" value="1"/>
</dbReference>
<keyword evidence="5" id="KW-0813">Transport</keyword>
<keyword evidence="3 5" id="KW-1133">Transmembrane helix</keyword>
<evidence type="ECO:0000256" key="4">
    <source>
        <dbReference type="ARBA" id="ARBA00023136"/>
    </source>
</evidence>
<proteinExistence type="inferred from homology"/>
<comment type="subunit">
    <text evidence="5">Forms a complex with TatA.</text>
</comment>
<evidence type="ECO:0000256" key="2">
    <source>
        <dbReference type="ARBA" id="ARBA00022692"/>
    </source>
</evidence>
<dbReference type="Pfam" id="PF00902">
    <property type="entry name" value="TatC"/>
    <property type="match status" value="1"/>
</dbReference>
<dbReference type="HAMAP" id="MF_00902">
    <property type="entry name" value="TatC"/>
    <property type="match status" value="1"/>
</dbReference>
<evidence type="ECO:0000313" key="7">
    <source>
        <dbReference type="Proteomes" id="UP000823604"/>
    </source>
</evidence>
<dbReference type="GO" id="GO:0065002">
    <property type="term" value="P:intracellular protein transmembrane transport"/>
    <property type="evidence" value="ECO:0007669"/>
    <property type="project" value="TreeGrafter"/>
</dbReference>
<dbReference type="InterPro" id="IPR002033">
    <property type="entry name" value="TatC"/>
</dbReference>
<dbReference type="Proteomes" id="UP000823604">
    <property type="component" value="Unassembled WGS sequence"/>
</dbReference>
<dbReference type="GO" id="GO:0043953">
    <property type="term" value="P:protein transport by the Tat complex"/>
    <property type="evidence" value="ECO:0007669"/>
    <property type="project" value="UniProtKB-UniRule"/>
</dbReference>
<feature type="transmembrane region" description="Helical" evidence="5">
    <location>
        <begin position="165"/>
        <end position="191"/>
    </location>
</feature>
<feature type="transmembrane region" description="Helical" evidence="5">
    <location>
        <begin position="125"/>
        <end position="145"/>
    </location>
</feature>
<evidence type="ECO:0000256" key="3">
    <source>
        <dbReference type="ARBA" id="ARBA00022989"/>
    </source>
</evidence>
<comment type="caution">
    <text evidence="6">The sequence shown here is derived from an EMBL/GenBank/DDBJ whole genome shotgun (WGS) entry which is preliminary data.</text>
</comment>
<dbReference type="PANTHER" id="PTHR30371:SF0">
    <property type="entry name" value="SEC-INDEPENDENT PROTEIN TRANSLOCASE PROTEIN TATC, CHLOROPLASTIC-RELATED"/>
    <property type="match status" value="1"/>
</dbReference>
<dbReference type="PRINTS" id="PR01840">
    <property type="entry name" value="TATCFAMILY"/>
</dbReference>
<dbReference type="GO" id="GO:0033281">
    <property type="term" value="C:TAT protein transport complex"/>
    <property type="evidence" value="ECO:0007669"/>
    <property type="project" value="UniProtKB-UniRule"/>
</dbReference>
<evidence type="ECO:0000256" key="5">
    <source>
        <dbReference type="HAMAP-Rule" id="MF_00902"/>
    </source>
</evidence>
<accession>A0A9D9IIG8</accession>
<dbReference type="GO" id="GO:0009977">
    <property type="term" value="F:proton motive force dependent protein transmembrane transporter activity"/>
    <property type="evidence" value="ECO:0007669"/>
    <property type="project" value="TreeGrafter"/>
</dbReference>
<keyword evidence="5" id="KW-1003">Cell membrane</keyword>
<reference evidence="6" key="2">
    <citation type="journal article" date="2021" name="PeerJ">
        <title>Extensive microbial diversity within the chicken gut microbiome revealed by metagenomics and culture.</title>
        <authorList>
            <person name="Gilroy R."/>
            <person name="Ravi A."/>
            <person name="Getino M."/>
            <person name="Pursley I."/>
            <person name="Horton D.L."/>
            <person name="Alikhan N.F."/>
            <person name="Baker D."/>
            <person name="Gharbi K."/>
            <person name="Hall N."/>
            <person name="Watson M."/>
            <person name="Adriaenssens E.M."/>
            <person name="Foster-Nyarko E."/>
            <person name="Jarju S."/>
            <person name="Secka A."/>
            <person name="Antonio M."/>
            <person name="Oren A."/>
            <person name="Chaudhuri R.R."/>
            <person name="La Ragione R."/>
            <person name="Hildebrand F."/>
            <person name="Pallen M.J."/>
        </authorList>
    </citation>
    <scope>NUCLEOTIDE SEQUENCE</scope>
    <source>
        <strain evidence="6">B1-8020</strain>
    </source>
</reference>
<name>A0A9D9IIG8_9BACT</name>
<comment type="function">
    <text evidence="5">Part of the twin-arginine translocation (Tat) system that transports large folded proteins containing a characteristic twin-arginine motif in their signal peptide across membranes.</text>
</comment>
<comment type="caution">
    <text evidence="5">Lacks conserved residue(s) required for the propagation of feature annotation.</text>
</comment>
<evidence type="ECO:0000256" key="1">
    <source>
        <dbReference type="ARBA" id="ARBA00004141"/>
    </source>
</evidence>
<protein>
    <recommendedName>
        <fullName evidence="5">Sec-independent protein translocase protein TatC</fullName>
    </recommendedName>
</protein>
<dbReference type="EMBL" id="JADIMA010000021">
    <property type="protein sequence ID" value="MBO8472408.1"/>
    <property type="molecule type" value="Genomic_DNA"/>
</dbReference>
<feature type="transmembrane region" description="Helical" evidence="5">
    <location>
        <begin position="20"/>
        <end position="38"/>
    </location>
</feature>
<comment type="subcellular location">
    <subcellularLocation>
        <location evidence="5">Cell membrane</location>
        <topology evidence="5">Multi-pass membrane protein</topology>
    </subcellularLocation>
    <subcellularLocation>
        <location evidence="1">Membrane</location>
        <topology evidence="1">Multi-pass membrane protein</topology>
    </subcellularLocation>
</comment>
<evidence type="ECO:0000313" key="6">
    <source>
        <dbReference type="EMBL" id="MBO8472408.1"/>
    </source>
</evidence>
<dbReference type="AlphaFoldDB" id="A0A9D9IIG8"/>
<keyword evidence="5" id="KW-0653">Protein transport</keyword>
<gene>
    <name evidence="5 6" type="primary">tatC</name>
    <name evidence="6" type="ORF">IAB81_02095</name>
</gene>
<dbReference type="PANTHER" id="PTHR30371">
    <property type="entry name" value="SEC-INDEPENDENT PROTEIN TRANSLOCASE PROTEIN TATC"/>
    <property type="match status" value="1"/>
</dbReference>
<keyword evidence="5" id="KW-0811">Translocation</keyword>
<keyword evidence="2 5" id="KW-0812">Transmembrane</keyword>